<reference evidence="3" key="2">
    <citation type="submission" date="2005-04" db="EMBL/GenBank/DDBJ databases">
        <authorList>
            <person name="Buell C.R."/>
            <person name="Wing R.A."/>
            <person name="McCombie W.A."/>
            <person name="Ouyang S."/>
        </authorList>
    </citation>
    <scope>NUCLEOTIDE SEQUENCE</scope>
</reference>
<sequence>MAGNERMAAAARFTGGDGSPVAGGEGGRAAGVPHLLAHLTAATDGNGDGYRGGATRLEGRRRRRRLGQRGGSATGDEGARDLGQTEEDD</sequence>
<dbReference type="Pfam" id="PF05754">
    <property type="entry name" value="DUF834"/>
    <property type="match status" value="1"/>
</dbReference>
<proteinExistence type="predicted"/>
<dbReference type="InterPro" id="IPR008552">
    <property type="entry name" value="DUF834"/>
</dbReference>
<dbReference type="EMBL" id="DP000010">
    <property type="protein sequence ID" value="ABA92242.1"/>
    <property type="molecule type" value="Genomic_DNA"/>
</dbReference>
<evidence type="ECO:0000313" key="3">
    <source>
        <dbReference type="EMBL" id="ABA92242.1"/>
    </source>
</evidence>
<protein>
    <recommendedName>
        <fullName evidence="2">DUF834 domain-containing protein</fullName>
    </recommendedName>
</protein>
<reference evidence="3" key="1">
    <citation type="journal article" date="2005" name="BMC Biol.">
        <title>The sequence of rice chromosomes 11 and 12, rich in disease resistance genes and recent gene duplications.</title>
        <authorList>
            <consortium name="The rice chromosomes 11 and 12 sequencing consortia"/>
        </authorList>
    </citation>
    <scope>NUCLEOTIDE SEQUENCE [LARGE SCALE GENOMIC DNA]</scope>
</reference>
<evidence type="ECO:0000259" key="2">
    <source>
        <dbReference type="Pfam" id="PF05754"/>
    </source>
</evidence>
<dbReference type="AlphaFoldDB" id="Q2R8H7"/>
<feature type="compositionally biased region" description="Gly residues" evidence="1">
    <location>
        <begin position="15"/>
        <end position="29"/>
    </location>
</feature>
<gene>
    <name evidence="3" type="ordered locus">LOC_Os11g12150</name>
</gene>
<name>Q2R8H7_ORYSJ</name>
<accession>Q2R8H7</accession>
<evidence type="ECO:0000256" key="1">
    <source>
        <dbReference type="SAM" id="MobiDB-lite"/>
    </source>
</evidence>
<feature type="region of interest" description="Disordered" evidence="1">
    <location>
        <begin position="1"/>
        <end position="89"/>
    </location>
</feature>
<organism evidence="3">
    <name type="scientific">Oryza sativa subsp. japonica</name>
    <name type="common">Rice</name>
    <dbReference type="NCBI Taxonomy" id="39947"/>
    <lineage>
        <taxon>Eukaryota</taxon>
        <taxon>Viridiplantae</taxon>
        <taxon>Streptophyta</taxon>
        <taxon>Embryophyta</taxon>
        <taxon>Tracheophyta</taxon>
        <taxon>Spermatophyta</taxon>
        <taxon>Magnoliopsida</taxon>
        <taxon>Liliopsida</taxon>
        <taxon>Poales</taxon>
        <taxon>Poaceae</taxon>
        <taxon>BOP clade</taxon>
        <taxon>Oryzoideae</taxon>
        <taxon>Oryzeae</taxon>
        <taxon>Oryzinae</taxon>
        <taxon>Oryza</taxon>
        <taxon>Oryza sativa</taxon>
    </lineage>
</organism>
<reference evidence="3" key="3">
    <citation type="submission" date="2006-01" db="EMBL/GenBank/DDBJ databases">
        <authorList>
            <person name="Buell R."/>
        </authorList>
    </citation>
    <scope>NUCLEOTIDE SEQUENCE</scope>
</reference>
<feature type="domain" description="DUF834" evidence="2">
    <location>
        <begin position="10"/>
        <end position="53"/>
    </location>
</feature>